<organism evidence="2 3">
    <name type="scientific">Actinoplanes cyaneus</name>
    <dbReference type="NCBI Taxonomy" id="52696"/>
    <lineage>
        <taxon>Bacteria</taxon>
        <taxon>Bacillati</taxon>
        <taxon>Actinomycetota</taxon>
        <taxon>Actinomycetes</taxon>
        <taxon>Micromonosporales</taxon>
        <taxon>Micromonosporaceae</taxon>
        <taxon>Actinoplanes</taxon>
    </lineage>
</organism>
<dbReference type="Pfam" id="PF17765">
    <property type="entry name" value="MLTR_LBD"/>
    <property type="match status" value="1"/>
</dbReference>
<dbReference type="CDD" id="cd00093">
    <property type="entry name" value="HTH_XRE"/>
    <property type="match status" value="1"/>
</dbReference>
<dbReference type="Proteomes" id="UP000619479">
    <property type="component" value="Unassembled WGS sequence"/>
</dbReference>
<dbReference type="InterPro" id="IPR041413">
    <property type="entry name" value="MLTR_LBD"/>
</dbReference>
<evidence type="ECO:0000259" key="1">
    <source>
        <dbReference type="PROSITE" id="PS50943"/>
    </source>
</evidence>
<accession>A0A919ITN4</accession>
<sequence length="396" mass="42754">MVPGVGDDGTVPAAMPGEVLLRAYDGDVEVEVAQHTDQVEVEPGVHLDGASGADATGHVIYENTLVAGVTGPVEGGTGRSSLTPVRRRSVMGMDQRRQIQEFLASRRARISPESVGLPTAGRKRRVPGLRREEVASLAGVSVDYYIRLERGALPTASDAVIEAVARALQLDAVERAHLFDLARAGRQPSPATPRRVAPATVAAPVQAVLDAMIGVPALVRNAVLDVVTANDLGRALYGELYRGDPQRTPNFARFAFLDPRSHDFWLDWQQVADDIVASLHAAAGADPHNPALTQLIGELSTRSEQFRQLWARHDVHVHTRGVKRMRHPVVGLLELRFELMYLSAEPGLALAAYTAEPGTPSHDNLSLLAAWTATQRRESDLADIPQAEATAEPRPQ</sequence>
<reference evidence="2" key="1">
    <citation type="submission" date="2021-01" db="EMBL/GenBank/DDBJ databases">
        <title>Whole genome shotgun sequence of Actinoplanes cyaneus NBRC 14990.</title>
        <authorList>
            <person name="Komaki H."/>
            <person name="Tamura T."/>
        </authorList>
    </citation>
    <scope>NUCLEOTIDE SEQUENCE</scope>
    <source>
        <strain evidence="2">NBRC 14990</strain>
    </source>
</reference>
<dbReference type="Gene3D" id="1.10.260.40">
    <property type="entry name" value="lambda repressor-like DNA-binding domains"/>
    <property type="match status" value="1"/>
</dbReference>
<comment type="caution">
    <text evidence="2">The sequence shown here is derived from an EMBL/GenBank/DDBJ whole genome shotgun (WGS) entry which is preliminary data.</text>
</comment>
<evidence type="ECO:0000313" key="2">
    <source>
        <dbReference type="EMBL" id="GID70277.1"/>
    </source>
</evidence>
<dbReference type="PANTHER" id="PTHR35010:SF2">
    <property type="entry name" value="BLL4672 PROTEIN"/>
    <property type="match status" value="1"/>
</dbReference>
<dbReference type="PROSITE" id="PS50943">
    <property type="entry name" value="HTH_CROC1"/>
    <property type="match status" value="1"/>
</dbReference>
<dbReference type="InterPro" id="IPR010982">
    <property type="entry name" value="Lambda_DNA-bd_dom_sf"/>
</dbReference>
<dbReference type="GO" id="GO:0003677">
    <property type="term" value="F:DNA binding"/>
    <property type="evidence" value="ECO:0007669"/>
    <property type="project" value="InterPro"/>
</dbReference>
<gene>
    <name evidence="2" type="ORF">Acy02nite_81580</name>
</gene>
<dbReference type="AlphaFoldDB" id="A0A919ITN4"/>
<feature type="domain" description="HTH cro/C1-type" evidence="1">
    <location>
        <begin position="122"/>
        <end position="175"/>
    </location>
</feature>
<dbReference type="Pfam" id="PF13560">
    <property type="entry name" value="HTH_31"/>
    <property type="match status" value="1"/>
</dbReference>
<dbReference type="Gene3D" id="3.30.450.180">
    <property type="match status" value="1"/>
</dbReference>
<keyword evidence="3" id="KW-1185">Reference proteome</keyword>
<dbReference type="SMART" id="SM00530">
    <property type="entry name" value="HTH_XRE"/>
    <property type="match status" value="1"/>
</dbReference>
<name>A0A919ITN4_9ACTN</name>
<dbReference type="PANTHER" id="PTHR35010">
    <property type="entry name" value="BLL4672 PROTEIN-RELATED"/>
    <property type="match status" value="1"/>
</dbReference>
<dbReference type="InterPro" id="IPR001387">
    <property type="entry name" value="Cro/C1-type_HTH"/>
</dbReference>
<evidence type="ECO:0000313" key="3">
    <source>
        <dbReference type="Proteomes" id="UP000619479"/>
    </source>
</evidence>
<dbReference type="SUPFAM" id="SSF47413">
    <property type="entry name" value="lambda repressor-like DNA-binding domains"/>
    <property type="match status" value="1"/>
</dbReference>
<proteinExistence type="predicted"/>
<dbReference type="EMBL" id="BOMH01000073">
    <property type="protein sequence ID" value="GID70277.1"/>
    <property type="molecule type" value="Genomic_DNA"/>
</dbReference>
<protein>
    <recommendedName>
        <fullName evidence="1">HTH cro/C1-type domain-containing protein</fullName>
    </recommendedName>
</protein>